<gene>
    <name evidence="10" type="ORF">EA660_07250</name>
</gene>
<feature type="transmembrane region" description="Helical" evidence="9">
    <location>
        <begin position="81"/>
        <end position="100"/>
    </location>
</feature>
<keyword evidence="7 9" id="KW-0472">Membrane</keyword>
<keyword evidence="6 9" id="KW-1133">Transmembrane helix</keyword>
<dbReference type="EMBL" id="SHMC01000002">
    <property type="protein sequence ID" value="TAA26995.1"/>
    <property type="molecule type" value="Genomic_DNA"/>
</dbReference>
<feature type="transmembrane region" description="Helical" evidence="9">
    <location>
        <begin position="459"/>
        <end position="482"/>
    </location>
</feature>
<protein>
    <submittedName>
        <fullName evidence="10">BCCT family transporter</fullName>
    </submittedName>
</protein>
<feature type="transmembrane region" description="Helical" evidence="9">
    <location>
        <begin position="335"/>
        <end position="360"/>
    </location>
</feature>
<comment type="similarity">
    <text evidence="2">Belongs to the BCCT transporter (TC 2.A.15) family.</text>
</comment>
<dbReference type="OrthoDB" id="9775735at2"/>
<proteinExistence type="inferred from homology"/>
<keyword evidence="8" id="KW-0175">Coiled coil</keyword>
<dbReference type="PANTHER" id="PTHR30047:SF7">
    <property type="entry name" value="HIGH-AFFINITY CHOLINE TRANSPORT PROTEIN"/>
    <property type="match status" value="1"/>
</dbReference>
<evidence type="ECO:0000256" key="2">
    <source>
        <dbReference type="ARBA" id="ARBA00005658"/>
    </source>
</evidence>
<feature type="transmembrane region" description="Helical" evidence="9">
    <location>
        <begin position="245"/>
        <end position="271"/>
    </location>
</feature>
<evidence type="ECO:0000256" key="4">
    <source>
        <dbReference type="ARBA" id="ARBA00022475"/>
    </source>
</evidence>
<dbReference type="PANTHER" id="PTHR30047">
    <property type="entry name" value="HIGH-AFFINITY CHOLINE TRANSPORT PROTEIN-RELATED"/>
    <property type="match status" value="1"/>
</dbReference>
<dbReference type="GO" id="GO:0022857">
    <property type="term" value="F:transmembrane transporter activity"/>
    <property type="evidence" value="ECO:0007669"/>
    <property type="project" value="InterPro"/>
</dbReference>
<feature type="transmembrane region" description="Helical" evidence="9">
    <location>
        <begin position="179"/>
        <end position="205"/>
    </location>
</feature>
<dbReference type="Proteomes" id="UP000292627">
    <property type="component" value="Unassembled WGS sequence"/>
</dbReference>
<evidence type="ECO:0000256" key="3">
    <source>
        <dbReference type="ARBA" id="ARBA00022448"/>
    </source>
</evidence>
<evidence type="ECO:0000256" key="7">
    <source>
        <dbReference type="ARBA" id="ARBA00023136"/>
    </source>
</evidence>
<feature type="transmembrane region" description="Helical" evidence="9">
    <location>
        <begin position="434"/>
        <end position="453"/>
    </location>
</feature>
<dbReference type="AlphaFoldDB" id="A0A4Q8LEI9"/>
<reference evidence="10 11" key="1">
    <citation type="submission" date="2019-02" db="EMBL/GenBank/DDBJ databases">
        <title>WGS of Pseudoxanthomonas species novum from clinical isolates.</title>
        <authorList>
            <person name="Bernier A.-M."/>
            <person name="Bernard K."/>
            <person name="Vachon A."/>
        </authorList>
    </citation>
    <scope>NUCLEOTIDE SEQUENCE [LARGE SCALE GENOMIC DNA]</scope>
    <source>
        <strain evidence="10 11">NML171200</strain>
    </source>
</reference>
<comment type="caution">
    <text evidence="10">The sequence shown here is derived from an EMBL/GenBank/DDBJ whole genome shotgun (WGS) entry which is preliminary data.</text>
</comment>
<evidence type="ECO:0000256" key="5">
    <source>
        <dbReference type="ARBA" id="ARBA00022692"/>
    </source>
</evidence>
<feature type="transmembrane region" description="Helical" evidence="9">
    <location>
        <begin position="301"/>
        <end position="323"/>
    </location>
</feature>
<dbReference type="RefSeq" id="WP_130550847.1">
    <property type="nucleotide sequence ID" value="NZ_SHMC01000002.1"/>
</dbReference>
<evidence type="ECO:0000313" key="10">
    <source>
        <dbReference type="EMBL" id="TAA26995.1"/>
    </source>
</evidence>
<evidence type="ECO:0000313" key="11">
    <source>
        <dbReference type="Proteomes" id="UP000292627"/>
    </source>
</evidence>
<feature type="coiled-coil region" evidence="8">
    <location>
        <begin position="479"/>
        <end position="506"/>
    </location>
</feature>
<dbReference type="NCBIfam" id="TIGR00842">
    <property type="entry name" value="bcct"/>
    <property type="match status" value="1"/>
</dbReference>
<accession>A0A4Q8LEI9</accession>
<sequence length="510" mass="55675">MVYRISLFIVIALVPAAGIAPDAFNAVMQAALKQTIGAAGSLYLLVVFAALVFLLFLCVGRFADLRIGGEDAQPQFSNASWLSMLFAAGMGIGLVFWGAAEPLSHFITPPEGLQPRSMDAARAAMRYAFFHWGLHPWSVYALIGLAMAWFQFNRGGRGLISDLLEPVLGRRHEGWIGHLVNIAAVVATTIGVATTLGFGTIQIAAGLERVFGIHASAPVQLTVIAVSFVLYMASSVTGVERGIKWLSNFNVGLAALLLAFVLVLGPTSFIFDTFTTTLGSYLNSLVNMSLRMSPFSRSTWVATWTIFYWAWWIAWAPFVGAFIARVSYGRRIREFVFGVVLAPSLLGFLWFSTFGGAALWAQLFGHVDLAAALAQGYETVLFAMFDGLPLSWLLSGLALLLLSIFFVTSADSAVLVLASMSYDKAEDPPLSRKIVWGSAIALIAATLLLVGGLEALQAMITVAALPFALLMVLVILALYRALDQEYQDQQRRLQRDRRAIAQWLERERER</sequence>
<feature type="transmembrane region" description="Helical" evidence="9">
    <location>
        <begin position="42"/>
        <end position="60"/>
    </location>
</feature>
<evidence type="ECO:0000256" key="9">
    <source>
        <dbReference type="SAM" id="Phobius"/>
    </source>
</evidence>
<keyword evidence="5 9" id="KW-0812">Transmembrane</keyword>
<feature type="transmembrane region" description="Helical" evidence="9">
    <location>
        <begin position="392"/>
        <end position="422"/>
    </location>
</feature>
<dbReference type="GO" id="GO:0005886">
    <property type="term" value="C:plasma membrane"/>
    <property type="evidence" value="ECO:0007669"/>
    <property type="project" value="UniProtKB-SubCell"/>
</dbReference>
<keyword evidence="3" id="KW-0813">Transport</keyword>
<organism evidence="10 11">
    <name type="scientific">Pseudoxanthomonas winnipegensis</name>
    <dbReference type="NCBI Taxonomy" id="2480810"/>
    <lineage>
        <taxon>Bacteria</taxon>
        <taxon>Pseudomonadati</taxon>
        <taxon>Pseudomonadota</taxon>
        <taxon>Gammaproteobacteria</taxon>
        <taxon>Lysobacterales</taxon>
        <taxon>Lysobacteraceae</taxon>
        <taxon>Pseudoxanthomonas</taxon>
    </lineage>
</organism>
<feature type="transmembrane region" description="Helical" evidence="9">
    <location>
        <begin position="211"/>
        <end position="233"/>
    </location>
</feature>
<dbReference type="Pfam" id="PF02028">
    <property type="entry name" value="BCCT"/>
    <property type="match status" value="1"/>
</dbReference>
<evidence type="ECO:0000256" key="8">
    <source>
        <dbReference type="SAM" id="Coils"/>
    </source>
</evidence>
<comment type="subcellular location">
    <subcellularLocation>
        <location evidence="1">Cell membrane</location>
        <topology evidence="1">Multi-pass membrane protein</topology>
    </subcellularLocation>
</comment>
<keyword evidence="4" id="KW-1003">Cell membrane</keyword>
<evidence type="ECO:0000256" key="1">
    <source>
        <dbReference type="ARBA" id="ARBA00004651"/>
    </source>
</evidence>
<evidence type="ECO:0000256" key="6">
    <source>
        <dbReference type="ARBA" id="ARBA00022989"/>
    </source>
</evidence>
<dbReference type="InterPro" id="IPR000060">
    <property type="entry name" value="BCCT_transptr"/>
</dbReference>
<name>A0A4Q8LEI9_9GAMM</name>
<feature type="transmembrane region" description="Helical" evidence="9">
    <location>
        <begin position="134"/>
        <end position="152"/>
    </location>
</feature>